<evidence type="ECO:0000313" key="4">
    <source>
        <dbReference type="Proteomes" id="UP000019380"/>
    </source>
</evidence>
<dbReference type="CDD" id="cd04301">
    <property type="entry name" value="NAT_SF"/>
    <property type="match status" value="1"/>
</dbReference>
<keyword evidence="1" id="KW-0472">Membrane</keyword>
<feature type="transmembrane region" description="Helical" evidence="1">
    <location>
        <begin position="6"/>
        <end position="29"/>
    </location>
</feature>
<proteinExistence type="predicted"/>
<comment type="caution">
    <text evidence="3">The sequence shown here is derived from an EMBL/GenBank/DDBJ whole genome shotgun (WGS) entry which is preliminary data.</text>
</comment>
<reference evidence="3 4" key="1">
    <citation type="submission" date="2013-12" db="EMBL/GenBank/DDBJ databases">
        <title>Improved hybrid genome assemblies of Bacteroides xylanisolvens SD CC 1b and Bacteroides xylanisolvens SD CC 2a using Illumina and 454 Sequencing.</title>
        <authorList>
            <person name="Ramaraj T."/>
            <person name="Sundararajan A."/>
            <person name="Mudge J."/>
            <person name="Schilkey F.D."/>
            <person name="Delvecchio V."/>
            <person name="Donlon M."/>
            <person name="Ziemer C."/>
        </authorList>
    </citation>
    <scope>NUCLEOTIDE SEQUENCE [LARGE SCALE GENOMIC DNA]</scope>
</reference>
<dbReference type="AlphaFoldDB" id="W6PT93"/>
<dbReference type="PANTHER" id="PTHR43792:SF1">
    <property type="entry name" value="N-ACETYLTRANSFERASE DOMAIN-CONTAINING PROTEIN"/>
    <property type="match status" value="1"/>
</dbReference>
<dbReference type="InterPro" id="IPR016181">
    <property type="entry name" value="Acyl_CoA_acyltransferase"/>
</dbReference>
<keyword evidence="1" id="KW-1133">Transmembrane helix</keyword>
<dbReference type="PROSITE" id="PS51186">
    <property type="entry name" value="GNAT"/>
    <property type="match status" value="1"/>
</dbReference>
<evidence type="ECO:0000313" key="3">
    <source>
        <dbReference type="EMBL" id="CDM07205.1"/>
    </source>
</evidence>
<dbReference type="EMBL" id="CBXG010000050">
    <property type="protein sequence ID" value="CDM07205.1"/>
    <property type="molecule type" value="Genomic_DNA"/>
</dbReference>
<dbReference type="Proteomes" id="UP000019380">
    <property type="component" value="Unassembled WGS sequence"/>
</dbReference>
<accession>W6PT93</accession>
<dbReference type="GO" id="GO:0016747">
    <property type="term" value="F:acyltransferase activity, transferring groups other than amino-acyl groups"/>
    <property type="evidence" value="ECO:0007669"/>
    <property type="project" value="InterPro"/>
</dbReference>
<dbReference type="SUPFAM" id="SSF55729">
    <property type="entry name" value="Acyl-CoA N-acyltransferases (Nat)"/>
    <property type="match status" value="1"/>
</dbReference>
<name>W6PT93_9BACE</name>
<evidence type="ECO:0000256" key="1">
    <source>
        <dbReference type="SAM" id="Phobius"/>
    </source>
</evidence>
<feature type="domain" description="N-acetyltransferase" evidence="2">
    <location>
        <begin position="47"/>
        <end position="209"/>
    </location>
</feature>
<dbReference type="InterPro" id="IPR000182">
    <property type="entry name" value="GNAT_dom"/>
</dbReference>
<sequence length="209" mass="24670">MLYKYPLVLLYCIENYIFVFQIVGFMEFIKEAGVSPQKSMDIKNDKITIKPLRDKDVDIFSKWLAKEYIYKWFCPDGEEHKMAWLDEVNNRNTQYHYMKHFIVYYNDKAIGFCLYLDCYFEKEYIPEHYGKTVDEKETVFEIGYLIGEEEYLGKGIGKIIVKKLIGEIAEIGGKEILADPDEANVLSIRTLLSNGFVKVKDCDYRYCLK</sequence>
<keyword evidence="1" id="KW-0812">Transmembrane</keyword>
<gene>
    <name evidence="3" type="ORF">BN890_48270</name>
</gene>
<dbReference type="InterPro" id="IPR051531">
    <property type="entry name" value="N-acetyltransferase"/>
</dbReference>
<organism evidence="3 4">
    <name type="scientific">Bacteroides xylanisolvens SD CC 1b</name>
    <dbReference type="NCBI Taxonomy" id="702447"/>
    <lineage>
        <taxon>Bacteria</taxon>
        <taxon>Pseudomonadati</taxon>
        <taxon>Bacteroidota</taxon>
        <taxon>Bacteroidia</taxon>
        <taxon>Bacteroidales</taxon>
        <taxon>Bacteroidaceae</taxon>
        <taxon>Bacteroides</taxon>
    </lineage>
</organism>
<dbReference type="Gene3D" id="3.40.630.30">
    <property type="match status" value="1"/>
</dbReference>
<dbReference type="Pfam" id="PF13523">
    <property type="entry name" value="Acetyltransf_8"/>
    <property type="match status" value="1"/>
</dbReference>
<evidence type="ECO:0000259" key="2">
    <source>
        <dbReference type="PROSITE" id="PS51186"/>
    </source>
</evidence>
<dbReference type="PANTHER" id="PTHR43792">
    <property type="entry name" value="GNAT FAMILY, PUTATIVE (AFU_ORTHOLOGUE AFUA_3G00765)-RELATED-RELATED"/>
    <property type="match status" value="1"/>
</dbReference>
<protein>
    <submittedName>
        <fullName evidence="3">Aminoglycoside 6'-N-acetyltransferase</fullName>
    </submittedName>
</protein>